<accession>A0A0C3EFV1</accession>
<protein>
    <recommendedName>
        <fullName evidence="1">Dienelactone hydrolase domain-containing protein</fullName>
    </recommendedName>
</protein>
<dbReference type="AlphaFoldDB" id="A0A0C3EFV1"/>
<gene>
    <name evidence="2" type="ORF">SCLCIDRAFT_109440</name>
</gene>
<dbReference type="PANTHER" id="PTHR17630:SF44">
    <property type="entry name" value="PROTEIN AIM2"/>
    <property type="match status" value="1"/>
</dbReference>
<dbReference type="SUPFAM" id="SSF53474">
    <property type="entry name" value="alpha/beta-Hydrolases"/>
    <property type="match status" value="1"/>
</dbReference>
<dbReference type="HOGENOM" id="CLU_054590_2_0_1"/>
<dbReference type="OrthoDB" id="10019231at2759"/>
<organism evidence="2 3">
    <name type="scientific">Scleroderma citrinum Foug A</name>
    <dbReference type="NCBI Taxonomy" id="1036808"/>
    <lineage>
        <taxon>Eukaryota</taxon>
        <taxon>Fungi</taxon>
        <taxon>Dikarya</taxon>
        <taxon>Basidiomycota</taxon>
        <taxon>Agaricomycotina</taxon>
        <taxon>Agaricomycetes</taxon>
        <taxon>Agaricomycetidae</taxon>
        <taxon>Boletales</taxon>
        <taxon>Sclerodermatineae</taxon>
        <taxon>Sclerodermataceae</taxon>
        <taxon>Scleroderma</taxon>
    </lineage>
</organism>
<dbReference type="GO" id="GO:0016787">
    <property type="term" value="F:hydrolase activity"/>
    <property type="evidence" value="ECO:0007669"/>
    <property type="project" value="InterPro"/>
</dbReference>
<keyword evidence="3" id="KW-1185">Reference proteome</keyword>
<dbReference type="InParanoid" id="A0A0C3EFV1"/>
<dbReference type="Pfam" id="PF01738">
    <property type="entry name" value="DLH"/>
    <property type="match status" value="1"/>
</dbReference>
<dbReference type="InterPro" id="IPR029058">
    <property type="entry name" value="AB_hydrolase_fold"/>
</dbReference>
<feature type="domain" description="Dienelactone hydrolase" evidence="1">
    <location>
        <begin position="38"/>
        <end position="272"/>
    </location>
</feature>
<proteinExistence type="predicted"/>
<dbReference type="Gene3D" id="3.40.50.1820">
    <property type="entry name" value="alpha/beta hydrolase"/>
    <property type="match status" value="1"/>
</dbReference>
<sequence>MICLDCNRGSILAGTPTGSVVKVQGLDAYFAPAPPQESEPRSVAVVVLPDAFGLPLVNTKLIADDLAKDLACDVWVPDIFNGEELLKVDGMEIQLLIPDRPGRATWRDTLRLYLLIIPRIGILIRNRTSVVDLRVKSFIKAIREDRNYSKVGGVGYCFGGGVAARLAANPNVLESAVICHPGLISLSSVKHIKSPTSWVCAEEDSNFPRKMRLKAEAIFVERKNKGGSVLYEFVDYKGTVHGFAIRPNLASEEAKVAFEKGMEQTKSWLRKTLDI</sequence>
<evidence type="ECO:0000313" key="2">
    <source>
        <dbReference type="EMBL" id="KIM66806.1"/>
    </source>
</evidence>
<dbReference type="EMBL" id="KN822015">
    <property type="protein sequence ID" value="KIM66806.1"/>
    <property type="molecule type" value="Genomic_DNA"/>
</dbReference>
<evidence type="ECO:0000259" key="1">
    <source>
        <dbReference type="Pfam" id="PF01738"/>
    </source>
</evidence>
<dbReference type="PANTHER" id="PTHR17630">
    <property type="entry name" value="DIENELACTONE HYDROLASE"/>
    <property type="match status" value="1"/>
</dbReference>
<reference evidence="2 3" key="1">
    <citation type="submission" date="2014-04" db="EMBL/GenBank/DDBJ databases">
        <authorList>
            <consortium name="DOE Joint Genome Institute"/>
            <person name="Kuo A."/>
            <person name="Kohler A."/>
            <person name="Nagy L.G."/>
            <person name="Floudas D."/>
            <person name="Copeland A."/>
            <person name="Barry K.W."/>
            <person name="Cichocki N."/>
            <person name="Veneault-Fourrey C."/>
            <person name="LaButti K."/>
            <person name="Lindquist E.A."/>
            <person name="Lipzen A."/>
            <person name="Lundell T."/>
            <person name="Morin E."/>
            <person name="Murat C."/>
            <person name="Sun H."/>
            <person name="Tunlid A."/>
            <person name="Henrissat B."/>
            <person name="Grigoriev I.V."/>
            <person name="Hibbett D.S."/>
            <person name="Martin F."/>
            <person name="Nordberg H.P."/>
            <person name="Cantor M.N."/>
            <person name="Hua S.X."/>
        </authorList>
    </citation>
    <scope>NUCLEOTIDE SEQUENCE [LARGE SCALE GENOMIC DNA]</scope>
    <source>
        <strain evidence="2 3">Foug A</strain>
    </source>
</reference>
<dbReference type="STRING" id="1036808.A0A0C3EFV1"/>
<dbReference type="FunCoup" id="A0A0C3EFV1">
    <property type="interactions" value="22"/>
</dbReference>
<name>A0A0C3EFV1_9AGAM</name>
<dbReference type="Proteomes" id="UP000053989">
    <property type="component" value="Unassembled WGS sequence"/>
</dbReference>
<reference evidence="3" key="2">
    <citation type="submission" date="2015-01" db="EMBL/GenBank/DDBJ databases">
        <title>Evolutionary Origins and Diversification of the Mycorrhizal Mutualists.</title>
        <authorList>
            <consortium name="DOE Joint Genome Institute"/>
            <consortium name="Mycorrhizal Genomics Consortium"/>
            <person name="Kohler A."/>
            <person name="Kuo A."/>
            <person name="Nagy L.G."/>
            <person name="Floudas D."/>
            <person name="Copeland A."/>
            <person name="Barry K.W."/>
            <person name="Cichocki N."/>
            <person name="Veneault-Fourrey C."/>
            <person name="LaButti K."/>
            <person name="Lindquist E.A."/>
            <person name="Lipzen A."/>
            <person name="Lundell T."/>
            <person name="Morin E."/>
            <person name="Murat C."/>
            <person name="Riley R."/>
            <person name="Ohm R."/>
            <person name="Sun H."/>
            <person name="Tunlid A."/>
            <person name="Henrissat B."/>
            <person name="Grigoriev I.V."/>
            <person name="Hibbett D.S."/>
            <person name="Martin F."/>
        </authorList>
    </citation>
    <scope>NUCLEOTIDE SEQUENCE [LARGE SCALE GENOMIC DNA]</scope>
    <source>
        <strain evidence="3">Foug A</strain>
    </source>
</reference>
<evidence type="ECO:0000313" key="3">
    <source>
        <dbReference type="Proteomes" id="UP000053989"/>
    </source>
</evidence>
<dbReference type="InterPro" id="IPR002925">
    <property type="entry name" value="Dienelactn_hydro"/>
</dbReference>